<dbReference type="InterPro" id="IPR036695">
    <property type="entry name" value="Arg-tRNA-synth_N_sf"/>
</dbReference>
<evidence type="ECO:0000313" key="6">
    <source>
        <dbReference type="Proteomes" id="UP000632766"/>
    </source>
</evidence>
<dbReference type="Proteomes" id="UP000632766">
    <property type="component" value="Unassembled WGS sequence"/>
</dbReference>
<dbReference type="GO" id="GO:0005737">
    <property type="term" value="C:cytoplasm"/>
    <property type="evidence" value="ECO:0007669"/>
    <property type="project" value="InterPro"/>
</dbReference>
<dbReference type="Gene3D" id="3.30.1360.70">
    <property type="entry name" value="Arginyl tRNA synthetase N-terminal domain"/>
    <property type="match status" value="1"/>
</dbReference>
<accession>A0A8J7HPI1</accession>
<dbReference type="GO" id="GO:0005524">
    <property type="term" value="F:ATP binding"/>
    <property type="evidence" value="ECO:0007669"/>
    <property type="project" value="UniProtKB-KW"/>
</dbReference>
<protein>
    <submittedName>
        <fullName evidence="5">Glutamate acetyltransferase</fullName>
    </submittedName>
</protein>
<keyword evidence="1" id="KW-0436">Ligase</keyword>
<dbReference type="SMART" id="SM00836">
    <property type="entry name" value="DALR_1"/>
    <property type="match status" value="1"/>
</dbReference>
<keyword evidence="2" id="KW-0547">Nucleotide-binding</keyword>
<gene>
    <name evidence="5" type="ORF">I8748_03700</name>
</gene>
<dbReference type="SUPFAM" id="SSF47323">
    <property type="entry name" value="Anticodon-binding domain of a subclass of class I aminoacyl-tRNA synthetases"/>
    <property type="match status" value="1"/>
</dbReference>
<comment type="caution">
    <text evidence="5">The sequence shown here is derived from an EMBL/GenBank/DDBJ whole genome shotgun (WGS) entry which is preliminary data.</text>
</comment>
<organism evidence="5 6">
    <name type="scientific">Amazonocrinis nigriterrae CENA67</name>
    <dbReference type="NCBI Taxonomy" id="2794033"/>
    <lineage>
        <taxon>Bacteria</taxon>
        <taxon>Bacillati</taxon>
        <taxon>Cyanobacteriota</taxon>
        <taxon>Cyanophyceae</taxon>
        <taxon>Nostocales</taxon>
        <taxon>Nostocaceae</taxon>
        <taxon>Amazonocrinis</taxon>
        <taxon>Amazonocrinis nigriterrae</taxon>
    </lineage>
</organism>
<evidence type="ECO:0000256" key="1">
    <source>
        <dbReference type="ARBA" id="ARBA00022598"/>
    </source>
</evidence>
<evidence type="ECO:0000256" key="3">
    <source>
        <dbReference type="ARBA" id="ARBA00022840"/>
    </source>
</evidence>
<evidence type="ECO:0000259" key="4">
    <source>
        <dbReference type="SMART" id="SM00836"/>
    </source>
</evidence>
<evidence type="ECO:0000256" key="2">
    <source>
        <dbReference type="ARBA" id="ARBA00022741"/>
    </source>
</evidence>
<dbReference type="InterPro" id="IPR009080">
    <property type="entry name" value="tRNAsynth_Ia_anticodon-bd"/>
</dbReference>
<dbReference type="InterPro" id="IPR008909">
    <property type="entry name" value="DALR_anticod-bd"/>
</dbReference>
<sequence length="319" mass="36579">MDDRTSGKNHKELFIYNYVQLSTLVSKDTALKQLLYRLLTNALSIYTSKDKIPFTEYKKLHLSKGRYKDRVLYISGMALWLSKSHNRNPMEIASAIVSHFLGIGGDVFTIEIVPPGWIYLELTDTLLAAWLQSLAVGSLEEVGEMREMREIERKEILITNSKCKVLNTERLFKIQYVYARCCSLLRLAHREGLIKLREPLLDVSSAFGSVIFTEQIPWLDCDQKLRLNHPNESCLITKLVQVVDDLMSPDLSRSFDWEKAGMNLSQAFENFWSKCRIWGEVKICSPELAQARLGLVMVTQSVLRFLLVEKLGVVALQEL</sequence>
<dbReference type="GO" id="GO:0006420">
    <property type="term" value="P:arginyl-tRNA aminoacylation"/>
    <property type="evidence" value="ECO:0007669"/>
    <property type="project" value="InterPro"/>
</dbReference>
<keyword evidence="6" id="KW-1185">Reference proteome</keyword>
<dbReference type="RefSeq" id="WP_198123314.1">
    <property type="nucleotide sequence ID" value="NZ_JAECZC010000003.1"/>
</dbReference>
<dbReference type="EMBL" id="JAECZC010000003">
    <property type="protein sequence ID" value="MBH8561288.1"/>
    <property type="molecule type" value="Genomic_DNA"/>
</dbReference>
<dbReference type="AlphaFoldDB" id="A0A8J7HPI1"/>
<proteinExistence type="predicted"/>
<name>A0A8J7HPI1_9NOST</name>
<keyword evidence="3" id="KW-0067">ATP-binding</keyword>
<dbReference type="GO" id="GO:0004814">
    <property type="term" value="F:arginine-tRNA ligase activity"/>
    <property type="evidence" value="ECO:0007669"/>
    <property type="project" value="InterPro"/>
</dbReference>
<dbReference type="Pfam" id="PF05746">
    <property type="entry name" value="DALR_1"/>
    <property type="match status" value="1"/>
</dbReference>
<reference evidence="5 6" key="1">
    <citation type="journal article" date="2021" name="Int. J. Syst. Evol. Microbiol.">
        <title>Amazonocrinis nigriterrae gen. nov., sp. nov., Atlanticothrix silvestris gen. nov., sp. nov. and Dendronalium phyllosphericum gen. nov., sp. nov., nostocacean cyanobacteria from Brazilian environments.</title>
        <authorList>
            <person name="Alvarenga D.O."/>
            <person name="Andreote A.P.D."/>
            <person name="Branco L.H.Z."/>
            <person name="Delbaje E."/>
            <person name="Cruz R.B."/>
            <person name="Varani A.M."/>
            <person name="Fiore M.F."/>
        </authorList>
    </citation>
    <scope>NUCLEOTIDE SEQUENCE [LARGE SCALE GENOMIC DNA]</scope>
    <source>
        <strain evidence="5 6">CENA67</strain>
    </source>
</reference>
<dbReference type="SUPFAM" id="SSF55190">
    <property type="entry name" value="Arginyl-tRNA synthetase (ArgRS), N-terminal 'additional' domain"/>
    <property type="match status" value="1"/>
</dbReference>
<feature type="domain" description="DALR anticodon binding" evidence="4">
    <location>
        <begin position="174"/>
        <end position="319"/>
    </location>
</feature>
<evidence type="ECO:0000313" key="5">
    <source>
        <dbReference type="EMBL" id="MBH8561288.1"/>
    </source>
</evidence>
<dbReference type="Gene3D" id="1.10.730.10">
    <property type="entry name" value="Isoleucyl-tRNA Synthetase, Domain 1"/>
    <property type="match status" value="1"/>
</dbReference>